<dbReference type="EMBL" id="LR797502">
    <property type="protein sequence ID" value="CAB4220776.1"/>
    <property type="molecule type" value="Genomic_DNA"/>
</dbReference>
<dbReference type="EMBL" id="LR796776">
    <property type="protein sequence ID" value="CAB4165609.1"/>
    <property type="molecule type" value="Genomic_DNA"/>
</dbReference>
<reference evidence="3" key="1">
    <citation type="submission" date="2020-05" db="EMBL/GenBank/DDBJ databases">
        <authorList>
            <person name="Chiriac C."/>
            <person name="Salcher M."/>
            <person name="Ghai R."/>
            <person name="Kavagutti S V."/>
        </authorList>
    </citation>
    <scope>NUCLEOTIDE SEQUENCE</scope>
</reference>
<name>A0A6J5QQL1_9CAUD</name>
<evidence type="ECO:0000313" key="3">
    <source>
        <dbReference type="EMBL" id="CAB4186740.1"/>
    </source>
</evidence>
<evidence type="ECO:0000313" key="2">
    <source>
        <dbReference type="EMBL" id="CAB4165609.1"/>
    </source>
</evidence>
<gene>
    <name evidence="3" type="ORF">UFOVP1146_86</name>
    <name evidence="4" type="ORF">UFOVP1638_58</name>
    <name evidence="1" type="ORF">UFOVP812_419</name>
    <name evidence="2" type="ORF">UFOVP818_145</name>
</gene>
<evidence type="ECO:0000313" key="4">
    <source>
        <dbReference type="EMBL" id="CAB4220776.1"/>
    </source>
</evidence>
<dbReference type="EMBL" id="LR797099">
    <property type="protein sequence ID" value="CAB4186740.1"/>
    <property type="molecule type" value="Genomic_DNA"/>
</dbReference>
<protein>
    <submittedName>
        <fullName evidence="3">Uncharacterized protein</fullName>
    </submittedName>
</protein>
<evidence type="ECO:0000313" key="1">
    <source>
        <dbReference type="EMBL" id="CAB4164150.1"/>
    </source>
</evidence>
<sequence>MASVTRVSGTTQPVFALDVQNGSISGTANVAGNVAVQMQGPKLDFFSLKANAALTNAGNVNGYLNNVLQAIQQIGTIAMYQANPAAGNISLAIYPTGAYTTATLVAAAQTANSTGGLDIGIPTANVSNVATFSCTNT</sequence>
<dbReference type="EMBL" id="LR796758">
    <property type="protein sequence ID" value="CAB4164150.1"/>
    <property type="molecule type" value="Genomic_DNA"/>
</dbReference>
<proteinExistence type="predicted"/>
<accession>A0A6J5QQL1</accession>
<organism evidence="3">
    <name type="scientific">uncultured Caudovirales phage</name>
    <dbReference type="NCBI Taxonomy" id="2100421"/>
    <lineage>
        <taxon>Viruses</taxon>
        <taxon>Duplodnaviria</taxon>
        <taxon>Heunggongvirae</taxon>
        <taxon>Uroviricota</taxon>
        <taxon>Caudoviricetes</taxon>
        <taxon>Peduoviridae</taxon>
        <taxon>Maltschvirus</taxon>
        <taxon>Maltschvirus maltsch</taxon>
    </lineage>
</organism>